<evidence type="ECO:0000256" key="3">
    <source>
        <dbReference type="SAM" id="SignalP"/>
    </source>
</evidence>
<comment type="caution">
    <text evidence="5">The sequence shown here is derived from an EMBL/GenBank/DDBJ whole genome shotgun (WGS) entry which is preliminary data.</text>
</comment>
<dbReference type="AlphaFoldDB" id="A0A158C6M1"/>
<reference evidence="5" key="1">
    <citation type="submission" date="2016-01" db="EMBL/GenBank/DDBJ databases">
        <authorList>
            <person name="Peeters C."/>
        </authorList>
    </citation>
    <scope>NUCLEOTIDE SEQUENCE [LARGE SCALE GENOMIC DNA]</scope>
    <source>
        <strain evidence="5">LMG 29326</strain>
    </source>
</reference>
<evidence type="ECO:0000256" key="2">
    <source>
        <dbReference type="ARBA" id="ARBA00022729"/>
    </source>
</evidence>
<keyword evidence="2 3" id="KW-0732">Signal</keyword>
<sequence>MVRRTVRRALALWLAAMGAVPSAFADAPGIIKVGLSVPLSGSGANWGKGGEWLCKQAADEIRKAGGVKVANKVYNYECIAYDNKYNAADGARVAQTLLSKDGVKFIGGALGTAPTRALQARTEREGVVLFTTSWGASIKGPKYPLTFTQMNTPIEIAPPLVRYVKEANPKITTVALLNPNDATGQETEKLARKAWEAVGVKVVASDWYERGTTEFQPVAAKLAGLKPDVVDLCSSPPADGGLVFKELGAMGWSGVKVVEVGTGADGLLATGGRAVDSAYLGAAVTFDGPGVTARQRELNQGARALTGESLNAVQIGFYDSVKALKAAMEKAQSVEPAAVASALPNVTFDSFYGRAAFGEKGVYGSPQQILVPVIVTQIQGEKLVELARISPAELKQRTGQ</sequence>
<dbReference type="InterPro" id="IPR051010">
    <property type="entry name" value="BCAA_transport"/>
</dbReference>
<evidence type="ECO:0000313" key="5">
    <source>
        <dbReference type="EMBL" id="SAK77167.1"/>
    </source>
</evidence>
<comment type="similarity">
    <text evidence="1">Belongs to the leucine-binding protein family.</text>
</comment>
<dbReference type="RefSeq" id="WP_087047366.1">
    <property type="nucleotide sequence ID" value="NZ_FCOB02000018.1"/>
</dbReference>
<dbReference type="CDD" id="cd06336">
    <property type="entry name" value="PBP1_ABC_ligand_binding-like"/>
    <property type="match status" value="1"/>
</dbReference>
<gene>
    <name evidence="5" type="ORF">AWB83_03988</name>
</gene>
<accession>A0A158C6M1</accession>
<evidence type="ECO:0000256" key="1">
    <source>
        <dbReference type="ARBA" id="ARBA00010062"/>
    </source>
</evidence>
<dbReference type="Gene3D" id="3.40.50.2300">
    <property type="match status" value="2"/>
</dbReference>
<feature type="chain" id="PRO_5007622666" evidence="3">
    <location>
        <begin position="26"/>
        <end position="400"/>
    </location>
</feature>
<dbReference type="STRING" id="1777144.AWB83_03988"/>
<dbReference type="PANTHER" id="PTHR30483">
    <property type="entry name" value="LEUCINE-SPECIFIC-BINDING PROTEIN"/>
    <property type="match status" value="1"/>
</dbReference>
<organism evidence="5 6">
    <name type="scientific">Caballeronia ptereochthonis</name>
    <dbReference type="NCBI Taxonomy" id="1777144"/>
    <lineage>
        <taxon>Bacteria</taxon>
        <taxon>Pseudomonadati</taxon>
        <taxon>Pseudomonadota</taxon>
        <taxon>Betaproteobacteria</taxon>
        <taxon>Burkholderiales</taxon>
        <taxon>Burkholderiaceae</taxon>
        <taxon>Caballeronia</taxon>
    </lineage>
</organism>
<dbReference type="Pfam" id="PF13458">
    <property type="entry name" value="Peripla_BP_6"/>
    <property type="match status" value="1"/>
</dbReference>
<dbReference type="InterPro" id="IPR028082">
    <property type="entry name" value="Peripla_BP_I"/>
</dbReference>
<proteinExistence type="inferred from homology"/>
<dbReference type="InterPro" id="IPR028081">
    <property type="entry name" value="Leu-bd"/>
</dbReference>
<feature type="signal peptide" evidence="3">
    <location>
        <begin position="1"/>
        <end position="25"/>
    </location>
</feature>
<evidence type="ECO:0000313" key="6">
    <source>
        <dbReference type="Proteomes" id="UP000054978"/>
    </source>
</evidence>
<dbReference type="SUPFAM" id="SSF53822">
    <property type="entry name" value="Periplasmic binding protein-like I"/>
    <property type="match status" value="1"/>
</dbReference>
<protein>
    <submittedName>
        <fullName evidence="5">Branched chain amino acid ABC transporter periplasmic ligand-binding protein</fullName>
    </submittedName>
</protein>
<dbReference type="PANTHER" id="PTHR30483:SF6">
    <property type="entry name" value="PERIPLASMIC BINDING PROTEIN OF ABC TRANSPORTER FOR NATURAL AMINO ACIDS"/>
    <property type="match status" value="1"/>
</dbReference>
<keyword evidence="6" id="KW-1185">Reference proteome</keyword>
<dbReference type="Proteomes" id="UP000054978">
    <property type="component" value="Unassembled WGS sequence"/>
</dbReference>
<evidence type="ECO:0000259" key="4">
    <source>
        <dbReference type="Pfam" id="PF13458"/>
    </source>
</evidence>
<dbReference type="EMBL" id="FCOB02000018">
    <property type="protein sequence ID" value="SAK77167.1"/>
    <property type="molecule type" value="Genomic_DNA"/>
</dbReference>
<dbReference type="OrthoDB" id="5289062at2"/>
<feature type="domain" description="Leucine-binding protein" evidence="4">
    <location>
        <begin position="31"/>
        <end position="360"/>
    </location>
</feature>
<name>A0A158C6M1_9BURK</name>